<keyword evidence="2" id="KW-1133">Transmembrane helix</keyword>
<dbReference type="Pfam" id="PF07963">
    <property type="entry name" value="N_methyl"/>
    <property type="match status" value="1"/>
</dbReference>
<evidence type="ECO:0000313" key="4">
    <source>
        <dbReference type="Proteomes" id="UP000199636"/>
    </source>
</evidence>
<dbReference type="NCBIfam" id="TIGR02532">
    <property type="entry name" value="IV_pilin_GFxxxE"/>
    <property type="match status" value="1"/>
</dbReference>
<dbReference type="SUPFAM" id="SSF54523">
    <property type="entry name" value="Pili subunits"/>
    <property type="match status" value="1"/>
</dbReference>
<gene>
    <name evidence="3" type="ORF">SAMN05216272_102407</name>
</gene>
<dbReference type="STRING" id="428992.SAMN05216272_102407"/>
<evidence type="ECO:0000256" key="1">
    <source>
        <dbReference type="ARBA" id="ARBA00022481"/>
    </source>
</evidence>
<feature type="transmembrane region" description="Helical" evidence="2">
    <location>
        <begin position="12"/>
        <end position="33"/>
    </location>
</feature>
<keyword evidence="1" id="KW-0488">Methylation</keyword>
<evidence type="ECO:0000256" key="2">
    <source>
        <dbReference type="SAM" id="Phobius"/>
    </source>
</evidence>
<evidence type="ECO:0000313" key="3">
    <source>
        <dbReference type="EMBL" id="SDH66467.1"/>
    </source>
</evidence>
<dbReference type="GO" id="GO:0015628">
    <property type="term" value="P:protein secretion by the type II secretion system"/>
    <property type="evidence" value="ECO:0007669"/>
    <property type="project" value="InterPro"/>
</dbReference>
<dbReference type="InterPro" id="IPR045584">
    <property type="entry name" value="Pilin-like"/>
</dbReference>
<reference evidence="4" key="1">
    <citation type="submission" date="2016-10" db="EMBL/GenBank/DDBJ databases">
        <authorList>
            <person name="Varghese N."/>
            <person name="Submissions S."/>
        </authorList>
    </citation>
    <scope>NUCLEOTIDE SEQUENCE [LARGE SCALE GENOMIC DNA]</scope>
    <source>
        <strain evidence="4">CCM 7469</strain>
    </source>
</reference>
<dbReference type="PRINTS" id="PR00813">
    <property type="entry name" value="BCTERIALGSPG"/>
</dbReference>
<protein>
    <submittedName>
        <fullName evidence="3">Type IV pilus assembly protein PilE</fullName>
    </submittedName>
</protein>
<proteinExistence type="predicted"/>
<keyword evidence="4" id="KW-1185">Reference proteome</keyword>
<keyword evidence="2" id="KW-0472">Membrane</keyword>
<dbReference type="OrthoDB" id="5296638at2"/>
<sequence>MKSQQGFTLLELMIAAAVVAILAAIALPSYTAYVRRTACEDVKGTLTGAAGLMERFRAQNNSYVGATLGAYAQSPVDATAIFNIALANQTASSYDLTATPVAGGIMAGRGTVTLSSTGIRGGTGALANAWNSCSGI</sequence>
<name>A0A1G8E9F8_9PSED</name>
<dbReference type="RefSeq" id="WP_090261666.1">
    <property type="nucleotide sequence ID" value="NZ_FNDS01000002.1"/>
</dbReference>
<dbReference type="InterPro" id="IPR000983">
    <property type="entry name" value="Bac_GSPG_pilin"/>
</dbReference>
<dbReference type="Proteomes" id="UP000199636">
    <property type="component" value="Unassembled WGS sequence"/>
</dbReference>
<dbReference type="InterPro" id="IPR031982">
    <property type="entry name" value="PilE-like"/>
</dbReference>
<accession>A0A1G8E9F8</accession>
<dbReference type="GO" id="GO:0043683">
    <property type="term" value="P:type IV pilus assembly"/>
    <property type="evidence" value="ECO:0007669"/>
    <property type="project" value="InterPro"/>
</dbReference>
<organism evidence="3 4">
    <name type="scientific">Pseudomonas panipatensis</name>
    <dbReference type="NCBI Taxonomy" id="428992"/>
    <lineage>
        <taxon>Bacteria</taxon>
        <taxon>Pseudomonadati</taxon>
        <taxon>Pseudomonadota</taxon>
        <taxon>Gammaproteobacteria</taxon>
        <taxon>Pseudomonadales</taxon>
        <taxon>Pseudomonadaceae</taxon>
        <taxon>Pseudomonas</taxon>
    </lineage>
</organism>
<dbReference type="EMBL" id="FNDS01000002">
    <property type="protein sequence ID" value="SDH66467.1"/>
    <property type="molecule type" value="Genomic_DNA"/>
</dbReference>
<dbReference type="InterPro" id="IPR012902">
    <property type="entry name" value="N_methyl_site"/>
</dbReference>
<keyword evidence="2" id="KW-0812">Transmembrane</keyword>
<dbReference type="PROSITE" id="PS00409">
    <property type="entry name" value="PROKAR_NTER_METHYL"/>
    <property type="match status" value="1"/>
</dbReference>
<dbReference type="Pfam" id="PF16732">
    <property type="entry name" value="ComP_DUS"/>
    <property type="match status" value="1"/>
</dbReference>
<dbReference type="Gene3D" id="3.30.700.10">
    <property type="entry name" value="Glycoprotein, Type 4 Pilin"/>
    <property type="match status" value="1"/>
</dbReference>
<dbReference type="AlphaFoldDB" id="A0A1G8E9F8"/>
<dbReference type="GO" id="GO:0015627">
    <property type="term" value="C:type II protein secretion system complex"/>
    <property type="evidence" value="ECO:0007669"/>
    <property type="project" value="InterPro"/>
</dbReference>